<gene>
    <name evidence="4" type="ORF">LZ538_10260</name>
</gene>
<dbReference type="SUPFAM" id="SSF48452">
    <property type="entry name" value="TPR-like"/>
    <property type="match status" value="1"/>
</dbReference>
<evidence type="ECO:0000256" key="1">
    <source>
        <dbReference type="PROSITE-ProRule" id="PRU00339"/>
    </source>
</evidence>
<keyword evidence="5" id="KW-1185">Reference proteome</keyword>
<dbReference type="RefSeq" id="WP_249831917.1">
    <property type="nucleotide sequence ID" value="NZ_JAMGBE010000003.1"/>
</dbReference>
<dbReference type="InterPro" id="IPR011990">
    <property type="entry name" value="TPR-like_helical_dom_sf"/>
</dbReference>
<evidence type="ECO:0000313" key="5">
    <source>
        <dbReference type="Proteomes" id="UP001165342"/>
    </source>
</evidence>
<dbReference type="InterPro" id="IPR019734">
    <property type="entry name" value="TPR_rpt"/>
</dbReference>
<feature type="region of interest" description="Disordered" evidence="2">
    <location>
        <begin position="26"/>
        <end position="73"/>
    </location>
</feature>
<evidence type="ECO:0000313" key="4">
    <source>
        <dbReference type="EMBL" id="MCL6730433.1"/>
    </source>
</evidence>
<name>A0ABT0S3K0_9SPHN</name>
<feature type="compositionally biased region" description="Polar residues" evidence="2">
    <location>
        <begin position="26"/>
        <end position="37"/>
    </location>
</feature>
<dbReference type="Proteomes" id="UP001165342">
    <property type="component" value="Unassembled WGS sequence"/>
</dbReference>
<dbReference type="Gene3D" id="1.25.40.10">
    <property type="entry name" value="Tetratricopeptide repeat domain"/>
    <property type="match status" value="2"/>
</dbReference>
<evidence type="ECO:0000256" key="3">
    <source>
        <dbReference type="SAM" id="SignalP"/>
    </source>
</evidence>
<evidence type="ECO:0008006" key="6">
    <source>
        <dbReference type="Google" id="ProtNLM"/>
    </source>
</evidence>
<keyword evidence="3" id="KW-0732">Signal</keyword>
<feature type="chain" id="PRO_5045169699" description="Tetratricopeptide repeat protein" evidence="3">
    <location>
        <begin position="24"/>
        <end position="439"/>
    </location>
</feature>
<reference evidence="4" key="1">
    <citation type="submission" date="2022-05" db="EMBL/GenBank/DDBJ databases">
        <authorList>
            <person name="Jo J.-H."/>
            <person name="Im W.-T."/>
        </authorList>
    </citation>
    <scope>NUCLEOTIDE SEQUENCE</scope>
    <source>
        <strain evidence="4">SE220</strain>
    </source>
</reference>
<dbReference type="PROSITE" id="PS50005">
    <property type="entry name" value="TPR"/>
    <property type="match status" value="1"/>
</dbReference>
<organism evidence="4 5">
    <name type="scientific">Sphingomonas hankyongi</name>
    <dbReference type="NCBI Taxonomy" id="2908209"/>
    <lineage>
        <taxon>Bacteria</taxon>
        <taxon>Pseudomonadati</taxon>
        <taxon>Pseudomonadota</taxon>
        <taxon>Alphaproteobacteria</taxon>
        <taxon>Sphingomonadales</taxon>
        <taxon>Sphingomonadaceae</taxon>
        <taxon>Sphingomonas</taxon>
    </lineage>
</organism>
<proteinExistence type="predicted"/>
<accession>A0ABT0S3K0</accession>
<feature type="repeat" description="TPR" evidence="1">
    <location>
        <begin position="151"/>
        <end position="184"/>
    </location>
</feature>
<dbReference type="SMART" id="SM00028">
    <property type="entry name" value="TPR"/>
    <property type="match status" value="3"/>
</dbReference>
<protein>
    <recommendedName>
        <fullName evidence="6">Tetratricopeptide repeat protein</fullName>
    </recommendedName>
</protein>
<keyword evidence="1" id="KW-0802">TPR repeat</keyword>
<feature type="signal peptide" evidence="3">
    <location>
        <begin position="1"/>
        <end position="23"/>
    </location>
</feature>
<dbReference type="EMBL" id="JAMGBE010000003">
    <property type="protein sequence ID" value="MCL6730433.1"/>
    <property type="molecule type" value="Genomic_DNA"/>
</dbReference>
<comment type="caution">
    <text evidence="4">The sequence shown here is derived from an EMBL/GenBank/DDBJ whole genome shotgun (WGS) entry which is preliminary data.</text>
</comment>
<sequence>MQITVGRAFVALLAAGVAAPAIAQGSYGSTAPQQSRGAPTPDQQEEESAAPSRGAPTGSAPAKEEIQGGIKPSKGAMKPIVELQKAVAANDQANIPAKLAAAQAAATTADDKYLVAQFQLKIAAAKNDLPSVASAVDTIAASGKIDSQKVGALYRGLGGSFYNAKQYDQAAAAFARAVSVNPADIESLKLVGETQLAQNKRPEAAATFGKVIAARNAAGQKAEEDLYKRAVQLAYDSKAANATQLAREWVAAYPSPDSWHNAIAIYRNLNQPDVESTLSLLRLMRATKAMTNPGDYALYAAAAADQRNYNEAQVVIDEGIAAKVVDPSSARFKDIIGPLKTKPIATAADLATASKTAATGAALLGIGDRYYALGDYAKAVDAYKAAQSKGADAEVANLHIGMALTAAGDKAGATQAFNSVKGSRAAIAQYWLLYLQGRA</sequence>
<evidence type="ECO:0000256" key="2">
    <source>
        <dbReference type="SAM" id="MobiDB-lite"/>
    </source>
</evidence>